<dbReference type="InterPro" id="IPR003423">
    <property type="entry name" value="OMP_efflux"/>
</dbReference>
<keyword evidence="4" id="KW-1134">Transmembrane beta strand</keyword>
<dbReference type="InterPro" id="IPR051906">
    <property type="entry name" value="TolC-like"/>
</dbReference>
<reference evidence="8 9" key="1">
    <citation type="submission" date="2023-09" db="EMBL/GenBank/DDBJ databases">
        <authorList>
            <person name="Rey-Velasco X."/>
        </authorList>
    </citation>
    <scope>NUCLEOTIDE SEQUENCE [LARGE SCALE GENOMIC DNA]</scope>
    <source>
        <strain evidence="8 9">F363</strain>
    </source>
</reference>
<comment type="subcellular location">
    <subcellularLocation>
        <location evidence="1">Cell outer membrane</location>
    </subcellularLocation>
</comment>
<dbReference type="EMBL" id="JAVRHQ010000006">
    <property type="protein sequence ID" value="MDT0642536.1"/>
    <property type="molecule type" value="Genomic_DNA"/>
</dbReference>
<sequence length="406" mass="46694">MKNLILISILLLYVKTNAQDLQSYLQEAESNNPLIQAFELRFDIANEKVNEANWLPDTEISGGYFLSEPETRTGAQTARFSVRQMIPWFGTITARENYASSLADAEYVEITIAKRKLALSVSQSYYRLYSIRAKQRVLQDNIDLLETYEKLALTSLEVGNASAVDVLRLQIRQNEIAERREVLEQDFMAEQSTFNNLLNRNENMEVKVYDSLILPIADIVASPQELGVHPELLKYDELYESVEDAESLNQKQSLPDLGFGLDYVAVTKRPNMDFSENGKDIFMPMLSLSIPIFNNRYKSISRQNDLRQKEITSQKTNRRNELETMLETAVSNREAARIAYRIQLDNLKQANDAEEILIKSYESAIINFNDVLDVQELQLKFQISNIESVKNYYLQMALINYLSNTN</sequence>
<comment type="caution">
    <text evidence="8">The sequence shown here is derived from an EMBL/GenBank/DDBJ whole genome shotgun (WGS) entry which is preliminary data.</text>
</comment>
<dbReference type="PANTHER" id="PTHR30026">
    <property type="entry name" value="OUTER MEMBRANE PROTEIN TOLC"/>
    <property type="match status" value="1"/>
</dbReference>
<organism evidence="8 9">
    <name type="scientific">Autumnicola tepida</name>
    <dbReference type="NCBI Taxonomy" id="3075595"/>
    <lineage>
        <taxon>Bacteria</taxon>
        <taxon>Pseudomonadati</taxon>
        <taxon>Bacteroidota</taxon>
        <taxon>Flavobacteriia</taxon>
        <taxon>Flavobacteriales</taxon>
        <taxon>Flavobacteriaceae</taxon>
        <taxon>Autumnicola</taxon>
    </lineage>
</organism>
<keyword evidence="9" id="KW-1185">Reference proteome</keyword>
<dbReference type="SUPFAM" id="SSF56954">
    <property type="entry name" value="Outer membrane efflux proteins (OEP)"/>
    <property type="match status" value="1"/>
</dbReference>
<proteinExistence type="inferred from homology"/>
<dbReference type="PANTHER" id="PTHR30026:SF20">
    <property type="entry name" value="OUTER MEMBRANE PROTEIN TOLC"/>
    <property type="match status" value="1"/>
</dbReference>
<accession>A0ABU3C880</accession>
<keyword evidence="5" id="KW-0812">Transmembrane</keyword>
<keyword evidence="7" id="KW-0998">Cell outer membrane</keyword>
<evidence type="ECO:0000256" key="4">
    <source>
        <dbReference type="ARBA" id="ARBA00022452"/>
    </source>
</evidence>
<evidence type="ECO:0000256" key="2">
    <source>
        <dbReference type="ARBA" id="ARBA00007613"/>
    </source>
</evidence>
<gene>
    <name evidence="8" type="ORF">RM553_06785</name>
</gene>
<dbReference type="Proteomes" id="UP001262889">
    <property type="component" value="Unassembled WGS sequence"/>
</dbReference>
<dbReference type="Gene3D" id="1.20.1600.10">
    <property type="entry name" value="Outer membrane efflux proteins (OEP)"/>
    <property type="match status" value="1"/>
</dbReference>
<keyword evidence="3" id="KW-0813">Transport</keyword>
<dbReference type="RefSeq" id="WP_311534205.1">
    <property type="nucleotide sequence ID" value="NZ_JAVRHQ010000006.1"/>
</dbReference>
<evidence type="ECO:0000256" key="5">
    <source>
        <dbReference type="ARBA" id="ARBA00022692"/>
    </source>
</evidence>
<dbReference type="Pfam" id="PF02321">
    <property type="entry name" value="OEP"/>
    <property type="match status" value="1"/>
</dbReference>
<evidence type="ECO:0000256" key="6">
    <source>
        <dbReference type="ARBA" id="ARBA00023136"/>
    </source>
</evidence>
<keyword evidence="6" id="KW-0472">Membrane</keyword>
<evidence type="ECO:0000256" key="1">
    <source>
        <dbReference type="ARBA" id="ARBA00004442"/>
    </source>
</evidence>
<name>A0ABU3C880_9FLAO</name>
<evidence type="ECO:0000256" key="3">
    <source>
        <dbReference type="ARBA" id="ARBA00022448"/>
    </source>
</evidence>
<protein>
    <submittedName>
        <fullName evidence="8">TolC family protein</fullName>
    </submittedName>
</protein>
<comment type="similarity">
    <text evidence="2">Belongs to the outer membrane factor (OMF) (TC 1.B.17) family.</text>
</comment>
<evidence type="ECO:0000313" key="9">
    <source>
        <dbReference type="Proteomes" id="UP001262889"/>
    </source>
</evidence>
<evidence type="ECO:0000256" key="7">
    <source>
        <dbReference type="ARBA" id="ARBA00023237"/>
    </source>
</evidence>
<evidence type="ECO:0000313" key="8">
    <source>
        <dbReference type="EMBL" id="MDT0642536.1"/>
    </source>
</evidence>